<dbReference type="GO" id="GO:0006355">
    <property type="term" value="P:regulation of DNA-templated transcription"/>
    <property type="evidence" value="ECO:0007669"/>
    <property type="project" value="InterPro"/>
</dbReference>
<dbReference type="InterPro" id="IPR000792">
    <property type="entry name" value="Tscrpt_reg_LuxR_C"/>
</dbReference>
<dbReference type="InterPro" id="IPR016032">
    <property type="entry name" value="Sig_transdc_resp-reg_C-effctor"/>
</dbReference>
<reference evidence="6 7" key="1">
    <citation type="submission" date="2019-05" db="EMBL/GenBank/DDBJ databases">
        <title>Draft genome sequence of Actinomadura sp. 14C53.</title>
        <authorList>
            <person name="Saricaoglu S."/>
            <person name="Isik K."/>
        </authorList>
    </citation>
    <scope>NUCLEOTIDE SEQUENCE [LARGE SCALE GENOMIC DNA]</scope>
    <source>
        <strain evidence="6 7">14C53</strain>
    </source>
</reference>
<dbReference type="PROSITE" id="PS50043">
    <property type="entry name" value="HTH_LUXR_2"/>
    <property type="match status" value="1"/>
</dbReference>
<sequence>MGAPISEERTPGELGNPPPRAARTPATPGVPTTPRGTRDDAGAVRSAVLTLHRTTGLPVVFGGAVSGGASSGGHDRLRITELVGNTTDSLNGLVVRHGNGLGGKAMAMGRPLWVSNYPCSASISHDYDKPVGREGLLSILAVPIVVRRRVRGVLYGALREPLSLADRVVGAAVQTARDLEQDIAVQDRADEALARARPAVPESAARWEEVRAVHAELRALAERVEDVPTRDRLREASLRLAAAGLNEPTGSPRPVLSPRELDVLAYVAIGCTNAEAADRLGLLPETVKSYLRSAMRKLDSHTRLEAVTTARRAGLLP</sequence>
<dbReference type="Gene3D" id="1.10.10.10">
    <property type="entry name" value="Winged helix-like DNA-binding domain superfamily/Winged helix DNA-binding domain"/>
    <property type="match status" value="1"/>
</dbReference>
<comment type="caution">
    <text evidence="6">The sequence shown here is derived from an EMBL/GenBank/DDBJ whole genome shotgun (WGS) entry which is preliminary data.</text>
</comment>
<accession>A0A5C4J3Q8</accession>
<dbReference type="Proteomes" id="UP000309174">
    <property type="component" value="Unassembled WGS sequence"/>
</dbReference>
<proteinExistence type="predicted"/>
<evidence type="ECO:0000256" key="4">
    <source>
        <dbReference type="SAM" id="MobiDB-lite"/>
    </source>
</evidence>
<dbReference type="CDD" id="cd06170">
    <property type="entry name" value="LuxR_C_like"/>
    <property type="match status" value="1"/>
</dbReference>
<name>A0A5C4J3Q8_9ACTN</name>
<feature type="domain" description="HTH luxR-type" evidence="5">
    <location>
        <begin position="249"/>
        <end position="314"/>
    </location>
</feature>
<dbReference type="EMBL" id="VCKW01000256">
    <property type="protein sequence ID" value="TMQ90853.1"/>
    <property type="molecule type" value="Genomic_DNA"/>
</dbReference>
<dbReference type="OrthoDB" id="4069167at2"/>
<organism evidence="6 7">
    <name type="scientific">Actinomadura soli</name>
    <dbReference type="NCBI Taxonomy" id="2508997"/>
    <lineage>
        <taxon>Bacteria</taxon>
        <taxon>Bacillati</taxon>
        <taxon>Actinomycetota</taxon>
        <taxon>Actinomycetes</taxon>
        <taxon>Streptosporangiales</taxon>
        <taxon>Thermomonosporaceae</taxon>
        <taxon>Actinomadura</taxon>
    </lineage>
</organism>
<dbReference type="SUPFAM" id="SSF46894">
    <property type="entry name" value="C-terminal effector domain of the bipartite response regulators"/>
    <property type="match status" value="1"/>
</dbReference>
<feature type="compositionally biased region" description="Low complexity" evidence="4">
    <location>
        <begin position="21"/>
        <end position="35"/>
    </location>
</feature>
<evidence type="ECO:0000313" key="7">
    <source>
        <dbReference type="Proteomes" id="UP000309174"/>
    </source>
</evidence>
<evidence type="ECO:0000256" key="3">
    <source>
        <dbReference type="ARBA" id="ARBA00023163"/>
    </source>
</evidence>
<feature type="compositionally biased region" description="Basic and acidic residues" evidence="4">
    <location>
        <begin position="1"/>
        <end position="11"/>
    </location>
</feature>
<dbReference type="PANTHER" id="PTHR44688">
    <property type="entry name" value="DNA-BINDING TRANSCRIPTIONAL ACTIVATOR DEVR_DOSR"/>
    <property type="match status" value="1"/>
</dbReference>
<feature type="region of interest" description="Disordered" evidence="4">
    <location>
        <begin position="1"/>
        <end position="41"/>
    </location>
</feature>
<dbReference type="Pfam" id="PF01590">
    <property type="entry name" value="GAF"/>
    <property type="match status" value="1"/>
</dbReference>
<evidence type="ECO:0000313" key="6">
    <source>
        <dbReference type="EMBL" id="TMQ90853.1"/>
    </source>
</evidence>
<dbReference type="Pfam" id="PF00196">
    <property type="entry name" value="GerE"/>
    <property type="match status" value="1"/>
</dbReference>
<evidence type="ECO:0000259" key="5">
    <source>
        <dbReference type="PROSITE" id="PS50043"/>
    </source>
</evidence>
<keyword evidence="2" id="KW-0238">DNA-binding</keyword>
<dbReference type="Gene3D" id="3.30.450.40">
    <property type="match status" value="1"/>
</dbReference>
<keyword evidence="3" id="KW-0804">Transcription</keyword>
<dbReference type="InterPro" id="IPR003018">
    <property type="entry name" value="GAF"/>
</dbReference>
<keyword evidence="7" id="KW-1185">Reference proteome</keyword>
<dbReference type="PANTHER" id="PTHR44688:SF16">
    <property type="entry name" value="DNA-BINDING TRANSCRIPTIONAL ACTIVATOR DEVR_DOSR"/>
    <property type="match status" value="1"/>
</dbReference>
<dbReference type="SMART" id="SM00421">
    <property type="entry name" value="HTH_LUXR"/>
    <property type="match status" value="1"/>
</dbReference>
<evidence type="ECO:0000256" key="2">
    <source>
        <dbReference type="ARBA" id="ARBA00023125"/>
    </source>
</evidence>
<dbReference type="InterPro" id="IPR036388">
    <property type="entry name" value="WH-like_DNA-bd_sf"/>
</dbReference>
<dbReference type="PRINTS" id="PR00038">
    <property type="entry name" value="HTHLUXR"/>
</dbReference>
<dbReference type="GO" id="GO:0003677">
    <property type="term" value="F:DNA binding"/>
    <property type="evidence" value="ECO:0007669"/>
    <property type="project" value="UniProtKB-KW"/>
</dbReference>
<dbReference type="AlphaFoldDB" id="A0A5C4J3Q8"/>
<protein>
    <submittedName>
        <fullName evidence="6">Helix-turn-helix transcriptional regulator</fullName>
    </submittedName>
</protein>
<evidence type="ECO:0000256" key="1">
    <source>
        <dbReference type="ARBA" id="ARBA00023015"/>
    </source>
</evidence>
<gene>
    <name evidence="6" type="ORF">ETD83_33670</name>
</gene>
<keyword evidence="1" id="KW-0805">Transcription regulation</keyword>
<dbReference type="InterPro" id="IPR029016">
    <property type="entry name" value="GAF-like_dom_sf"/>
</dbReference>
<dbReference type="RefSeq" id="WP_138649249.1">
    <property type="nucleotide sequence ID" value="NZ_VCKW01000256.1"/>
</dbReference>
<dbReference type="SUPFAM" id="SSF55781">
    <property type="entry name" value="GAF domain-like"/>
    <property type="match status" value="1"/>
</dbReference>